<dbReference type="Pfam" id="PF17919">
    <property type="entry name" value="RT_RNaseH_2"/>
    <property type="match status" value="1"/>
</dbReference>
<dbReference type="AlphaFoldDB" id="A0A699I9N4"/>
<dbReference type="InterPro" id="IPR043502">
    <property type="entry name" value="DNA/RNA_pol_sf"/>
</dbReference>
<organism evidence="2">
    <name type="scientific">Tanacetum cinerariifolium</name>
    <name type="common">Dalmatian daisy</name>
    <name type="synonym">Chrysanthemum cinerariifolium</name>
    <dbReference type="NCBI Taxonomy" id="118510"/>
    <lineage>
        <taxon>Eukaryota</taxon>
        <taxon>Viridiplantae</taxon>
        <taxon>Streptophyta</taxon>
        <taxon>Embryophyta</taxon>
        <taxon>Tracheophyta</taxon>
        <taxon>Spermatophyta</taxon>
        <taxon>Magnoliopsida</taxon>
        <taxon>eudicotyledons</taxon>
        <taxon>Gunneridae</taxon>
        <taxon>Pentapetalae</taxon>
        <taxon>asterids</taxon>
        <taxon>campanulids</taxon>
        <taxon>Asterales</taxon>
        <taxon>Asteraceae</taxon>
        <taxon>Asteroideae</taxon>
        <taxon>Anthemideae</taxon>
        <taxon>Anthemidinae</taxon>
        <taxon>Tanacetum</taxon>
    </lineage>
</organism>
<dbReference type="PANTHER" id="PTHR35046:SF9">
    <property type="entry name" value="RNA-DIRECTED DNA POLYMERASE"/>
    <property type="match status" value="1"/>
</dbReference>
<dbReference type="Gene3D" id="2.60.120.650">
    <property type="entry name" value="Cupin"/>
    <property type="match status" value="1"/>
</dbReference>
<dbReference type="EMBL" id="BKCJ010242640">
    <property type="protein sequence ID" value="GEZ11770.1"/>
    <property type="molecule type" value="Genomic_DNA"/>
</dbReference>
<sequence length="252" mass="28544">MDRVITHLASEFASPFKWAKEAEESKLTKEGLTTALVFSLPNFDKSFNLECDACGTGIEAVLSFHSEKLNEARQKWSANEQELYDDVQAMKKWMLVHLCVNVFVCQEGKGKAQNTGLYMPLPVPESPRVNIPMDFVLGIPRTQGGVDCKKNVQANYMVEEVQATQEVVRAKIAADKRCRVKLLKEDLPNTSKTSNFLTFMSFTPIMKLKSCIKVALDFVSPENVGECIRLTEDFRVLPQNHRAKEDKLEIYM</sequence>
<accession>A0A699I9N4</accession>
<dbReference type="SUPFAM" id="SSF56672">
    <property type="entry name" value="DNA/RNA polymerases"/>
    <property type="match status" value="1"/>
</dbReference>
<gene>
    <name evidence="2" type="ORF">Tci_483743</name>
</gene>
<evidence type="ECO:0000259" key="1">
    <source>
        <dbReference type="Pfam" id="PF17919"/>
    </source>
</evidence>
<name>A0A699I9N4_TANCI</name>
<dbReference type="PANTHER" id="PTHR35046">
    <property type="entry name" value="ZINC KNUCKLE (CCHC-TYPE) FAMILY PROTEIN"/>
    <property type="match status" value="1"/>
</dbReference>
<proteinExistence type="predicted"/>
<feature type="domain" description="Reverse transcriptase/retrotransposon-derived protein RNase H-like" evidence="1">
    <location>
        <begin position="22"/>
        <end position="94"/>
    </location>
</feature>
<evidence type="ECO:0000313" key="2">
    <source>
        <dbReference type="EMBL" id="GEZ11770.1"/>
    </source>
</evidence>
<dbReference type="InterPro" id="IPR041577">
    <property type="entry name" value="RT_RNaseH_2"/>
</dbReference>
<reference evidence="2" key="1">
    <citation type="journal article" date="2019" name="Sci. Rep.">
        <title>Draft genome of Tanacetum cinerariifolium, the natural source of mosquito coil.</title>
        <authorList>
            <person name="Yamashiro T."/>
            <person name="Shiraishi A."/>
            <person name="Satake H."/>
            <person name="Nakayama K."/>
        </authorList>
    </citation>
    <scope>NUCLEOTIDE SEQUENCE</scope>
</reference>
<comment type="caution">
    <text evidence="2">The sequence shown here is derived from an EMBL/GenBank/DDBJ whole genome shotgun (WGS) entry which is preliminary data.</text>
</comment>
<protein>
    <submittedName>
        <fullName evidence="2">JmjC domain-containing protein</fullName>
    </submittedName>
</protein>